<evidence type="ECO:0000256" key="2">
    <source>
        <dbReference type="SAM" id="Phobius"/>
    </source>
</evidence>
<evidence type="ECO:0000256" key="1">
    <source>
        <dbReference type="SAM" id="MobiDB-lite"/>
    </source>
</evidence>
<reference evidence="4 5" key="1">
    <citation type="submission" date="2024-02" db="EMBL/GenBank/DDBJ databases">
        <authorList>
            <person name="Chen Y."/>
            <person name="Shah S."/>
            <person name="Dougan E. K."/>
            <person name="Thang M."/>
            <person name="Chan C."/>
        </authorList>
    </citation>
    <scope>NUCLEOTIDE SEQUENCE [LARGE SCALE GENOMIC DNA]</scope>
</reference>
<organism evidence="4 5">
    <name type="scientific">Durusdinium trenchii</name>
    <dbReference type="NCBI Taxonomy" id="1381693"/>
    <lineage>
        <taxon>Eukaryota</taxon>
        <taxon>Sar</taxon>
        <taxon>Alveolata</taxon>
        <taxon>Dinophyceae</taxon>
        <taxon>Suessiales</taxon>
        <taxon>Symbiodiniaceae</taxon>
        <taxon>Durusdinium</taxon>
    </lineage>
</organism>
<feature type="transmembrane region" description="Helical" evidence="2">
    <location>
        <begin position="675"/>
        <end position="699"/>
    </location>
</feature>
<feature type="transmembrane region" description="Helical" evidence="2">
    <location>
        <begin position="140"/>
        <end position="159"/>
    </location>
</feature>
<proteinExistence type="predicted"/>
<evidence type="ECO:0000313" key="4">
    <source>
        <dbReference type="EMBL" id="CAK9114091.1"/>
    </source>
</evidence>
<accession>A0ABP0SPC1</accession>
<keyword evidence="2" id="KW-0812">Transmembrane</keyword>
<keyword evidence="5" id="KW-1185">Reference proteome</keyword>
<feature type="transmembrane region" description="Helical" evidence="2">
    <location>
        <begin position="599"/>
        <end position="619"/>
    </location>
</feature>
<protein>
    <recommendedName>
        <fullName evidence="6">CSC1/OSCA1-like cytosolic domain-containing protein</fullName>
    </recommendedName>
</protein>
<feature type="transmembrane region" description="Helical" evidence="2">
    <location>
        <begin position="368"/>
        <end position="388"/>
    </location>
</feature>
<dbReference type="EMBL" id="CAXAMN010027950">
    <property type="protein sequence ID" value="CAK9114091.1"/>
    <property type="molecule type" value="Genomic_DNA"/>
</dbReference>
<feature type="transmembrane region" description="Helical" evidence="2">
    <location>
        <begin position="639"/>
        <end position="663"/>
    </location>
</feature>
<feature type="transmembrane region" description="Helical" evidence="2">
    <location>
        <begin position="822"/>
        <end position="841"/>
    </location>
</feature>
<evidence type="ECO:0000313" key="5">
    <source>
        <dbReference type="Proteomes" id="UP001642484"/>
    </source>
</evidence>
<feature type="transmembrane region" description="Helical" evidence="2">
    <location>
        <begin position="862"/>
        <end position="881"/>
    </location>
</feature>
<sequence length="1038" mass="116142">MAQCFLGASLLVVVEAEARECGVVGRASNPLGCHHEATTDCPGLSQLQGACPSNCPFVAPHSYLSCVFQCATASTCSTANPNLAFPNNATQLCEPCSVVGCKRCASKDTCGECFDNFWPEFGGRVCVYVWDDRAKNGMNAAFAFSLLLILILLAGVYLIDRCNCFGRCLPQEIESSPDELDDEEDELVRAQNESSLPKDQPGQDQERLDCEITPLSINQGKLHRLRCKVKNLEPRSTQNQGMKHSQSLLGHMERQLPAQNRASTLLGRFKNVPFRVNLHQKFLVGVGLPLFHQWHGFLTLYSSVMCAGTAWIYLRSELSGQLMRTGLDHASHLLWEEIDGKHGAMTLCGLNSQQNHLGSAAQDFARRAALGFFLLWLLGLLLSFWHALRQKRVAQNFHRRHPSLAEFALNLEGFPASATDEEQILQFVRQAFGLEDVQVSVCYDYRDRRERVRELWEKVLVDEDVAAGAYHPNLAGSVIGRRGLGLSEEERDEVRRWLDRSKPGGLKNAGSVFVIFSHNYDLHTAERQFPEPTAMQRLTRGKTPLLPHSLTPEFLLSPLHWVDDEGQMHRLTVRDVACEPPEVAWEHLGLDVASVSVRAALAGVAVLVSFGVIAAVVFLPLATYNISYVSQAGSLPTGVMMSVMGILVMTVNWMIGLLHIFVSSKVGFTRRDREGLLIFKAFSTLCFFSFLFNVAITIFPESSAHPMRFLLHPFGEGRAITSMQDISFQVRASVHLFHVLVPGSLFIGYLLFPLQGFVWPAVSTMSFLRFWHSRSFTADLRAREAEKAMEPLGMSLGHDYMGFVVQPLSCSLTLFFASGVAWQTFGCLALWSLFMMPFTRYMHLRAMRRSYFSTNRIDMDALFAWGFPHSQVLAASAFWAARIYSWSLLVVPLAWLAGLAVYHVMLALVVQPLVLPKDCCDSSRPSYDEVRTRRFYDWHNCNPVKVLLSHCVGSKPIPPFEIGKEYLQENCLEWKERAEKLRARGGGLWSLPSEQVDSEICPLMVPEVEDLLQRPVDWIGQASRSFAQSSPGQASVPD</sequence>
<feature type="signal peptide" evidence="3">
    <location>
        <begin position="1"/>
        <end position="18"/>
    </location>
</feature>
<name>A0ABP0SPC1_9DINO</name>
<evidence type="ECO:0008006" key="6">
    <source>
        <dbReference type="Google" id="ProtNLM"/>
    </source>
</evidence>
<feature type="compositionally biased region" description="Acidic residues" evidence="1">
    <location>
        <begin position="176"/>
        <end position="186"/>
    </location>
</feature>
<feature type="chain" id="PRO_5047004177" description="CSC1/OSCA1-like cytosolic domain-containing protein" evidence="3">
    <location>
        <begin position="19"/>
        <end position="1038"/>
    </location>
</feature>
<comment type="caution">
    <text evidence="4">The sequence shown here is derived from an EMBL/GenBank/DDBJ whole genome shotgun (WGS) entry which is preliminary data.</text>
</comment>
<feature type="transmembrane region" description="Helical" evidence="2">
    <location>
        <begin position="297"/>
        <end position="314"/>
    </location>
</feature>
<keyword evidence="2" id="KW-1133">Transmembrane helix</keyword>
<evidence type="ECO:0000256" key="3">
    <source>
        <dbReference type="SAM" id="SignalP"/>
    </source>
</evidence>
<feature type="transmembrane region" description="Helical" evidence="2">
    <location>
        <begin position="746"/>
        <end position="771"/>
    </location>
</feature>
<keyword evidence="2" id="KW-0472">Membrane</keyword>
<keyword evidence="3" id="KW-0732">Signal</keyword>
<gene>
    <name evidence="4" type="ORF">CCMP2556_LOCUS52770</name>
</gene>
<feature type="transmembrane region" description="Helical" evidence="2">
    <location>
        <begin position="893"/>
        <end position="915"/>
    </location>
</feature>
<dbReference type="Proteomes" id="UP001642484">
    <property type="component" value="Unassembled WGS sequence"/>
</dbReference>
<feature type="region of interest" description="Disordered" evidence="1">
    <location>
        <begin position="176"/>
        <end position="205"/>
    </location>
</feature>